<feature type="compositionally biased region" description="Polar residues" evidence="1">
    <location>
        <begin position="29"/>
        <end position="42"/>
    </location>
</feature>
<dbReference type="EMBL" id="LR746274">
    <property type="protein sequence ID" value="CAA7404648.1"/>
    <property type="molecule type" value="Genomic_DNA"/>
</dbReference>
<feature type="compositionally biased region" description="Polar residues" evidence="1">
    <location>
        <begin position="63"/>
        <end position="72"/>
    </location>
</feature>
<protein>
    <submittedName>
        <fullName evidence="2">Uncharacterized protein</fullName>
    </submittedName>
</protein>
<sequence length="92" mass="9477">MACFMEGLASNLCFLSTTSCGIDVRMVSSRGTSSSATKTPISSHGMASAKGSTMSSAMMTGMQPKTTPSTSRGLHGAHPSGHRQKTARCMSS</sequence>
<name>A0A7I8L5R0_SPIIN</name>
<dbReference type="Proteomes" id="UP000663760">
    <property type="component" value="Chromosome 11"/>
</dbReference>
<evidence type="ECO:0000256" key="1">
    <source>
        <dbReference type="SAM" id="MobiDB-lite"/>
    </source>
</evidence>
<accession>A0A7I8L5R0</accession>
<reference evidence="2" key="1">
    <citation type="submission" date="2020-02" db="EMBL/GenBank/DDBJ databases">
        <authorList>
            <person name="Scholz U."/>
            <person name="Mascher M."/>
            <person name="Fiebig A."/>
        </authorList>
    </citation>
    <scope>NUCLEOTIDE SEQUENCE</scope>
</reference>
<evidence type="ECO:0000313" key="2">
    <source>
        <dbReference type="EMBL" id="CAA7404648.1"/>
    </source>
</evidence>
<feature type="compositionally biased region" description="Low complexity" evidence="1">
    <location>
        <begin position="45"/>
        <end position="62"/>
    </location>
</feature>
<dbReference type="AlphaFoldDB" id="A0A7I8L5R0"/>
<organism evidence="2 3">
    <name type="scientific">Spirodela intermedia</name>
    <name type="common">Intermediate duckweed</name>
    <dbReference type="NCBI Taxonomy" id="51605"/>
    <lineage>
        <taxon>Eukaryota</taxon>
        <taxon>Viridiplantae</taxon>
        <taxon>Streptophyta</taxon>
        <taxon>Embryophyta</taxon>
        <taxon>Tracheophyta</taxon>
        <taxon>Spermatophyta</taxon>
        <taxon>Magnoliopsida</taxon>
        <taxon>Liliopsida</taxon>
        <taxon>Araceae</taxon>
        <taxon>Lemnoideae</taxon>
        <taxon>Spirodela</taxon>
    </lineage>
</organism>
<keyword evidence="3" id="KW-1185">Reference proteome</keyword>
<gene>
    <name evidence="2" type="ORF">SI8410_11015326</name>
</gene>
<dbReference type="OrthoDB" id="10462703at2759"/>
<feature type="region of interest" description="Disordered" evidence="1">
    <location>
        <begin position="29"/>
        <end position="92"/>
    </location>
</feature>
<evidence type="ECO:0000313" key="3">
    <source>
        <dbReference type="Proteomes" id="UP000663760"/>
    </source>
</evidence>
<proteinExistence type="predicted"/>